<evidence type="ECO:0000256" key="1">
    <source>
        <dbReference type="SAM" id="Phobius"/>
    </source>
</evidence>
<name>A0A839GKL5_9BACT</name>
<protein>
    <submittedName>
        <fullName evidence="2">Formate-dependent nitrite reductase membrane component NrfD</fullName>
    </submittedName>
</protein>
<dbReference type="EMBL" id="JACJIQ010000001">
    <property type="protein sequence ID" value="MBA9075507.1"/>
    <property type="molecule type" value="Genomic_DNA"/>
</dbReference>
<keyword evidence="1" id="KW-0812">Transmembrane</keyword>
<feature type="transmembrane region" description="Helical" evidence="1">
    <location>
        <begin position="33"/>
        <end position="52"/>
    </location>
</feature>
<evidence type="ECO:0000313" key="3">
    <source>
        <dbReference type="Proteomes" id="UP000563094"/>
    </source>
</evidence>
<comment type="caution">
    <text evidence="2">The sequence shown here is derived from an EMBL/GenBank/DDBJ whole genome shotgun (WGS) entry which is preliminary data.</text>
</comment>
<proteinExistence type="predicted"/>
<dbReference type="Proteomes" id="UP000563094">
    <property type="component" value="Unassembled WGS sequence"/>
</dbReference>
<organism evidence="2 3">
    <name type="scientific">Rufibacter quisquiliarum</name>
    <dbReference type="NCBI Taxonomy" id="1549639"/>
    <lineage>
        <taxon>Bacteria</taxon>
        <taxon>Pseudomonadati</taxon>
        <taxon>Bacteroidota</taxon>
        <taxon>Cytophagia</taxon>
        <taxon>Cytophagales</taxon>
        <taxon>Hymenobacteraceae</taxon>
        <taxon>Rufibacter</taxon>
    </lineage>
</organism>
<dbReference type="RefSeq" id="WP_182511234.1">
    <property type="nucleotide sequence ID" value="NZ_JACJIQ010000001.1"/>
</dbReference>
<keyword evidence="3" id="KW-1185">Reference proteome</keyword>
<gene>
    <name evidence="2" type="ORF">FHS90_000204</name>
</gene>
<keyword evidence="1" id="KW-0472">Membrane</keyword>
<evidence type="ECO:0000313" key="2">
    <source>
        <dbReference type="EMBL" id="MBA9075507.1"/>
    </source>
</evidence>
<accession>A0A839GKL5</accession>
<keyword evidence="1" id="KW-1133">Transmembrane helix</keyword>
<feature type="transmembrane region" description="Helical" evidence="1">
    <location>
        <begin position="7"/>
        <end position="27"/>
    </location>
</feature>
<reference evidence="2 3" key="1">
    <citation type="submission" date="2020-08" db="EMBL/GenBank/DDBJ databases">
        <title>Genomic Encyclopedia of Type Strains, Phase IV (KMG-IV): sequencing the most valuable type-strain genomes for metagenomic binning, comparative biology and taxonomic classification.</title>
        <authorList>
            <person name="Goeker M."/>
        </authorList>
    </citation>
    <scope>NUCLEOTIDE SEQUENCE [LARGE SCALE GENOMIC DNA]</scope>
    <source>
        <strain evidence="2 3">DSM 29854</strain>
    </source>
</reference>
<sequence length="62" mass="6642">MKPVATALVFTAIGAALVIISALLRIFHVIDRPLGYILLGVGVVLGLIGGYLRRRAVNQNKE</sequence>
<dbReference type="AlphaFoldDB" id="A0A839GKL5"/>